<feature type="region of interest" description="Disordered" evidence="1">
    <location>
        <begin position="1"/>
        <end position="144"/>
    </location>
</feature>
<feature type="region of interest" description="Disordered" evidence="1">
    <location>
        <begin position="319"/>
        <end position="413"/>
    </location>
</feature>
<name>A0A7G2C1U0_9TRYP</name>
<feature type="compositionally biased region" description="Polar residues" evidence="1">
    <location>
        <begin position="68"/>
        <end position="87"/>
    </location>
</feature>
<feature type="compositionally biased region" description="Low complexity" evidence="1">
    <location>
        <begin position="230"/>
        <end position="247"/>
    </location>
</feature>
<feature type="compositionally biased region" description="Basic and acidic residues" evidence="1">
    <location>
        <begin position="266"/>
        <end position="276"/>
    </location>
</feature>
<proteinExistence type="predicted"/>
<dbReference type="VEuPathDB" id="TriTrypDB:ADEAN_000107200"/>
<organism evidence="2 3">
    <name type="scientific">Angomonas deanei</name>
    <dbReference type="NCBI Taxonomy" id="59799"/>
    <lineage>
        <taxon>Eukaryota</taxon>
        <taxon>Discoba</taxon>
        <taxon>Euglenozoa</taxon>
        <taxon>Kinetoplastea</taxon>
        <taxon>Metakinetoplastina</taxon>
        <taxon>Trypanosomatida</taxon>
        <taxon>Trypanosomatidae</taxon>
        <taxon>Strigomonadinae</taxon>
        <taxon>Angomonas</taxon>
    </lineage>
</organism>
<keyword evidence="3" id="KW-1185">Reference proteome</keyword>
<feature type="region of interest" description="Disordered" evidence="1">
    <location>
        <begin position="262"/>
        <end position="298"/>
    </location>
</feature>
<dbReference type="EMBL" id="LR877146">
    <property type="protein sequence ID" value="CAD2213629.1"/>
    <property type="molecule type" value="Genomic_DNA"/>
</dbReference>
<evidence type="ECO:0000313" key="2">
    <source>
        <dbReference type="EMBL" id="CAD2213629.1"/>
    </source>
</evidence>
<sequence>MGAGASKKEGRTPPATPQKMNVSRDYASYPPGGHNRSVPLEKTLPATSPSKGNENKKDFPLIKRASMKLNQIKSKPTTTTADDTSLPQFPPVEPEKKEVFQPKPPSRRPSDVEENSILRRRSLPPGEANDGGSPKGNFYDKYQPNAFERKRLELRASFGENSVSRRRRVSITVEDGEGMQNKLAREEAEAKPPQVNNNNNSASNFKNPIVSSRNSSNMGVTPVSSNRQVSASSVTRHSTCSSASSGSSGVYYVDDDFFSLPEDYTDDHQKSEEPVVKKKATKKTKNELRASTDTTDSVEARLNHHLKFLKPVVEDTPVLEEKPTVQPEPVVSTRSPRATAVKKSQPNQEVTSTVENTTRRLSAPHEVTPQPEKNPRRYTTTTTTLPPVSMNRSTNVNKSNSALHTQSAAAVKPVSASNSFMLHNYDEWKQYSNSRRASFAKD</sequence>
<evidence type="ECO:0000313" key="3">
    <source>
        <dbReference type="Proteomes" id="UP000515908"/>
    </source>
</evidence>
<protein>
    <submittedName>
        <fullName evidence="2">Uncharacterized protein</fullName>
    </submittedName>
</protein>
<feature type="compositionally biased region" description="Basic and acidic residues" evidence="1">
    <location>
        <begin position="1"/>
        <end position="11"/>
    </location>
</feature>
<feature type="region of interest" description="Disordered" evidence="1">
    <location>
        <begin position="185"/>
        <end position="247"/>
    </location>
</feature>
<dbReference type="AlphaFoldDB" id="A0A7G2C1U0"/>
<gene>
    <name evidence="2" type="ORF">ADEAN_000107200</name>
</gene>
<accession>A0A7G2C1U0</accession>
<feature type="compositionally biased region" description="Polar residues" evidence="1">
    <location>
        <begin position="205"/>
        <end position="229"/>
    </location>
</feature>
<dbReference type="Proteomes" id="UP000515908">
    <property type="component" value="Chromosome 02"/>
</dbReference>
<feature type="compositionally biased region" description="Polar residues" evidence="1">
    <location>
        <begin position="390"/>
        <end position="408"/>
    </location>
</feature>
<evidence type="ECO:0000256" key="1">
    <source>
        <dbReference type="SAM" id="MobiDB-lite"/>
    </source>
</evidence>
<feature type="compositionally biased region" description="Polar residues" evidence="1">
    <location>
        <begin position="332"/>
        <end position="360"/>
    </location>
</feature>
<reference evidence="2 3" key="1">
    <citation type="submission" date="2020-08" db="EMBL/GenBank/DDBJ databases">
        <authorList>
            <person name="Newling K."/>
            <person name="Davey J."/>
            <person name="Forrester S."/>
        </authorList>
    </citation>
    <scope>NUCLEOTIDE SEQUENCE [LARGE SCALE GENOMIC DNA]</scope>
    <source>
        <strain evidence="3">Crithidia deanei Carvalho (ATCC PRA-265)</strain>
    </source>
</reference>